<evidence type="ECO:0000256" key="11">
    <source>
        <dbReference type="ARBA" id="ARBA00022679"/>
    </source>
</evidence>
<keyword evidence="16" id="KW-0046">Antibiotic resistance</keyword>
<keyword evidence="29" id="KW-1185">Reference proteome</keyword>
<evidence type="ECO:0000256" key="22">
    <source>
        <dbReference type="NCBIfam" id="TIGR02071"/>
    </source>
</evidence>
<keyword evidence="14 23" id="KW-0573">Peptidoglycan synthesis</keyword>
<name>A0ABV9LWZ4_9ALTE</name>
<evidence type="ECO:0000256" key="9">
    <source>
        <dbReference type="ARBA" id="ARBA00022670"/>
    </source>
</evidence>
<keyword evidence="24" id="KW-1133">Transmembrane helix</keyword>
<evidence type="ECO:0000256" key="2">
    <source>
        <dbReference type="ARBA" id="ARBA00004236"/>
    </source>
</evidence>
<evidence type="ECO:0000256" key="4">
    <source>
        <dbReference type="ARBA" id="ARBA00007090"/>
    </source>
</evidence>
<comment type="caution">
    <text evidence="28">The sequence shown here is derived from an EMBL/GenBank/DDBJ whole genome shotgun (WGS) entry which is preliminary data.</text>
</comment>
<evidence type="ECO:0000259" key="25">
    <source>
        <dbReference type="Pfam" id="PF00905"/>
    </source>
</evidence>
<keyword evidence="10 23" id="KW-0328">Glycosyltransferase</keyword>
<evidence type="ECO:0000256" key="1">
    <source>
        <dbReference type="ARBA" id="ARBA00002624"/>
    </source>
</evidence>
<dbReference type="Pfam" id="PF14814">
    <property type="entry name" value="UB2H"/>
    <property type="match status" value="1"/>
</dbReference>
<organism evidence="28 29">
    <name type="scientific">Glaciecola siphonariae</name>
    <dbReference type="NCBI Taxonomy" id="521012"/>
    <lineage>
        <taxon>Bacteria</taxon>
        <taxon>Pseudomonadati</taxon>
        <taxon>Pseudomonadota</taxon>
        <taxon>Gammaproteobacteria</taxon>
        <taxon>Alteromonadales</taxon>
        <taxon>Alteromonadaceae</taxon>
        <taxon>Glaciecola</taxon>
    </lineage>
</organism>
<dbReference type="SUPFAM" id="SSF53955">
    <property type="entry name" value="Lysozyme-like"/>
    <property type="match status" value="1"/>
</dbReference>
<gene>
    <name evidence="28" type="primary">mrcB</name>
    <name evidence="28" type="ORF">ACFO4O_12510</name>
</gene>
<dbReference type="InterPro" id="IPR028166">
    <property type="entry name" value="UB2H"/>
</dbReference>
<evidence type="ECO:0000256" key="8">
    <source>
        <dbReference type="ARBA" id="ARBA00022645"/>
    </source>
</evidence>
<evidence type="ECO:0000256" key="20">
    <source>
        <dbReference type="ARBA" id="ARBA00034000"/>
    </source>
</evidence>
<keyword evidence="8" id="KW-0121">Carboxypeptidase</keyword>
<keyword evidence="13 23" id="KW-0133">Cell shape</keyword>
<comment type="similarity">
    <text evidence="5 23">In the N-terminal section; belongs to the glycosyltransferase 51 family.</text>
</comment>
<dbReference type="Pfam" id="PF00905">
    <property type="entry name" value="Transpeptidase"/>
    <property type="match status" value="1"/>
</dbReference>
<feature type="domain" description="Glycosyl transferase family 51" evidence="26">
    <location>
        <begin position="159"/>
        <end position="327"/>
    </location>
</feature>
<dbReference type="InterPro" id="IPR012338">
    <property type="entry name" value="Beta-lactam/transpept-like"/>
</dbReference>
<dbReference type="NCBIfam" id="TIGR02071">
    <property type="entry name" value="PBP_1b"/>
    <property type="match status" value="1"/>
</dbReference>
<proteinExistence type="inferred from homology"/>
<keyword evidence="12" id="KW-0378">Hydrolase</keyword>
<dbReference type="InterPro" id="IPR050396">
    <property type="entry name" value="Glycosyltr_51/Transpeptidase"/>
</dbReference>
<keyword evidence="11 23" id="KW-0808">Transferase</keyword>
<evidence type="ECO:0000313" key="28">
    <source>
        <dbReference type="EMBL" id="MFC4700987.1"/>
    </source>
</evidence>
<evidence type="ECO:0000256" key="18">
    <source>
        <dbReference type="ARBA" id="ARBA00023316"/>
    </source>
</evidence>
<dbReference type="InterPro" id="IPR001264">
    <property type="entry name" value="Glyco_trans_51"/>
</dbReference>
<keyword evidence="7" id="KW-1003">Cell membrane</keyword>
<evidence type="ECO:0000256" key="3">
    <source>
        <dbReference type="ARBA" id="ARBA00004752"/>
    </source>
</evidence>
<evidence type="ECO:0000313" key="29">
    <source>
        <dbReference type="Proteomes" id="UP001595897"/>
    </source>
</evidence>
<evidence type="ECO:0000256" key="23">
    <source>
        <dbReference type="PIRNR" id="PIRNR002799"/>
    </source>
</evidence>
<evidence type="ECO:0000256" key="16">
    <source>
        <dbReference type="ARBA" id="ARBA00023251"/>
    </source>
</evidence>
<evidence type="ECO:0000256" key="12">
    <source>
        <dbReference type="ARBA" id="ARBA00022801"/>
    </source>
</evidence>
<dbReference type="InterPro" id="IPR036950">
    <property type="entry name" value="PBP_transglycosylase"/>
</dbReference>
<evidence type="ECO:0000256" key="7">
    <source>
        <dbReference type="ARBA" id="ARBA00022475"/>
    </source>
</evidence>
<evidence type="ECO:0000256" key="17">
    <source>
        <dbReference type="ARBA" id="ARBA00023268"/>
    </source>
</evidence>
<evidence type="ECO:0000256" key="13">
    <source>
        <dbReference type="ARBA" id="ARBA00022960"/>
    </source>
</evidence>
<dbReference type="Gene3D" id="3.40.710.10">
    <property type="entry name" value="DD-peptidase/beta-lactamase superfamily"/>
    <property type="match status" value="1"/>
</dbReference>
<feature type="transmembrane region" description="Helical" evidence="24">
    <location>
        <begin position="21"/>
        <end position="38"/>
    </location>
</feature>
<dbReference type="InterPro" id="IPR023346">
    <property type="entry name" value="Lysozyme-like_dom_sf"/>
</dbReference>
<protein>
    <recommendedName>
        <fullName evidence="6 22">Penicillin-binding protein 1B</fullName>
        <shortName evidence="23">PBP-1b</shortName>
        <shortName evidence="23">PBP1b</shortName>
    </recommendedName>
    <alternativeName>
        <fullName evidence="19 23">Murein polymerase</fullName>
    </alternativeName>
</protein>
<keyword evidence="9" id="KW-0645">Protease</keyword>
<dbReference type="Gene3D" id="3.30.2060.10">
    <property type="entry name" value="Penicillin-binding protein 1b domain"/>
    <property type="match status" value="1"/>
</dbReference>
<dbReference type="InterPro" id="IPR001460">
    <property type="entry name" value="PCN-bd_Tpept"/>
</dbReference>
<dbReference type="PANTHER" id="PTHR32282">
    <property type="entry name" value="BINDING PROTEIN TRANSPEPTIDASE, PUTATIVE-RELATED"/>
    <property type="match status" value="1"/>
</dbReference>
<comment type="subcellular location">
    <subcellularLocation>
        <location evidence="2">Cell membrane</location>
    </subcellularLocation>
</comment>
<reference evidence="29" key="1">
    <citation type="journal article" date="2019" name="Int. J. Syst. Evol. Microbiol.">
        <title>The Global Catalogue of Microorganisms (GCM) 10K type strain sequencing project: providing services to taxonomists for standard genome sequencing and annotation.</title>
        <authorList>
            <consortium name="The Broad Institute Genomics Platform"/>
            <consortium name="The Broad Institute Genome Sequencing Center for Infectious Disease"/>
            <person name="Wu L."/>
            <person name="Ma J."/>
        </authorList>
    </citation>
    <scope>NUCLEOTIDE SEQUENCE [LARGE SCALE GENOMIC DNA]</scope>
    <source>
        <strain evidence="29">KACC 12507</strain>
    </source>
</reference>
<keyword evidence="17" id="KW-0511">Multifunctional enzyme</keyword>
<keyword evidence="18 23" id="KW-0961">Cell wall biogenesis/degradation</keyword>
<accession>A0ABV9LWZ4</accession>
<evidence type="ECO:0000256" key="14">
    <source>
        <dbReference type="ARBA" id="ARBA00022984"/>
    </source>
</evidence>
<dbReference type="Pfam" id="PF00912">
    <property type="entry name" value="Transgly"/>
    <property type="match status" value="1"/>
</dbReference>
<comment type="similarity">
    <text evidence="4 23">In the C-terminal section; belongs to the transpeptidase family.</text>
</comment>
<evidence type="ECO:0000259" key="27">
    <source>
        <dbReference type="Pfam" id="PF14814"/>
    </source>
</evidence>
<sequence>MKISAILYSPFAWFKRHFFKLAFVMLIIVAAYLVYIDAQVKKQFSGNKWEVPAQIYARPLRLTLKQEINVAEVKDELALLGYRQVANASAVGEFSVGKNTLTIYRRAFQYADLSAPERILKINWKGERIDELRLLDSKENARSVMLEPWLISRLVGGLSEDRMLMQDADIPEMLKVALIQVEDNDFYEHHGIAPLSIVRALFANIVAGRTVQGGSTLTQQLVKNLYLTRERSYIRKLREAAMAIVIDARYSKEEILNAYINEVFLGQNGAVAVHGFGLASHFYFNKPLVELDITEIATLVGMVKGPSFYHPVRRKDRTLERRNLVLRILFDGQYLSRSEYERAVNAPLVTSSSPSLASGQHPAFMDKVRDELYSVVPAAETRLSGVKVYTTLDINAQRRAEEALSTTVARQSQARNLPALEAAMVVSDIASGEIRAIVGSKKAEFAGFNRALNAYRPIGSLIKPVVYLAALENPYDFHLATRLVDEPVEFDDREGKKWRPQNADKTFRGEVSLLDALVMSYNVPSVNLAAQIGFDEVGATLQRLGYNKTVEPLPSLALGAVELSPLEVNQIYQVISNTGVLKPLHALNAVSTHDNQLIWKRTDSFQRRADEDASYLVNYALHKVTKEGTAKALGAAFGSLNMAGKTGTTDDYRDSWFSGFDRNLVTTVWVGHDDNTPVNMSGASGALPIFAAFQKLNSPKTLSRSFPSTLTIAHFNQDTGVLTQAGCPNLVSVPAIKDALGEALTCQALKDNPPEPPKKERSFLERLFGW</sequence>
<dbReference type="RefSeq" id="WP_382409028.1">
    <property type="nucleotide sequence ID" value="NZ_JBHSGU010000005.1"/>
</dbReference>
<evidence type="ECO:0000256" key="15">
    <source>
        <dbReference type="ARBA" id="ARBA00023136"/>
    </source>
</evidence>
<evidence type="ECO:0000256" key="19">
    <source>
        <dbReference type="ARBA" id="ARBA00032454"/>
    </source>
</evidence>
<feature type="domain" description="Bifunctional transglycosylase second" evidence="27">
    <location>
        <begin position="66"/>
        <end position="144"/>
    </location>
</feature>
<comment type="pathway">
    <text evidence="3 23">Cell wall biogenesis; peptidoglycan biosynthesis.</text>
</comment>
<evidence type="ECO:0000259" key="26">
    <source>
        <dbReference type="Pfam" id="PF00912"/>
    </source>
</evidence>
<dbReference type="Proteomes" id="UP001595897">
    <property type="component" value="Unassembled WGS sequence"/>
</dbReference>
<keyword evidence="15 24" id="KW-0472">Membrane</keyword>
<dbReference type="PANTHER" id="PTHR32282:SF11">
    <property type="entry name" value="PENICILLIN-BINDING PROTEIN 1B"/>
    <property type="match status" value="1"/>
</dbReference>
<dbReference type="PIRSF" id="PIRSF002799">
    <property type="entry name" value="PBP_1b"/>
    <property type="match status" value="1"/>
</dbReference>
<dbReference type="InterPro" id="IPR011813">
    <property type="entry name" value="PBP_1b"/>
</dbReference>
<comment type="catalytic activity">
    <reaction evidence="21">
        <text>[GlcNAc-(1-&gt;4)-Mur2Ac(oyl-L-Ala-gamma-D-Glu-L-Lys-D-Ala-D-Ala)](n)-di-trans,octa-cis-undecaprenyl diphosphate + beta-D-GlcNAc-(1-&gt;4)-Mur2Ac(oyl-L-Ala-gamma-D-Glu-L-Lys-D-Ala-D-Ala)-di-trans,octa-cis-undecaprenyl diphosphate = [GlcNAc-(1-&gt;4)-Mur2Ac(oyl-L-Ala-gamma-D-Glu-L-Lys-D-Ala-D-Ala)](n+1)-di-trans,octa-cis-undecaprenyl diphosphate + di-trans,octa-cis-undecaprenyl diphosphate + H(+)</text>
        <dbReference type="Rhea" id="RHEA:23708"/>
        <dbReference type="Rhea" id="RHEA-COMP:9602"/>
        <dbReference type="Rhea" id="RHEA-COMP:9603"/>
        <dbReference type="ChEBI" id="CHEBI:15378"/>
        <dbReference type="ChEBI" id="CHEBI:58405"/>
        <dbReference type="ChEBI" id="CHEBI:60033"/>
        <dbReference type="ChEBI" id="CHEBI:78435"/>
        <dbReference type="EC" id="2.4.99.28"/>
    </reaction>
</comment>
<evidence type="ECO:0000256" key="21">
    <source>
        <dbReference type="ARBA" id="ARBA00049902"/>
    </source>
</evidence>
<evidence type="ECO:0000256" key="24">
    <source>
        <dbReference type="SAM" id="Phobius"/>
    </source>
</evidence>
<dbReference type="Gene3D" id="1.10.3810.10">
    <property type="entry name" value="Biosynthetic peptidoglycan transglycosylase-like"/>
    <property type="match status" value="1"/>
</dbReference>
<keyword evidence="24" id="KW-0812">Transmembrane</keyword>
<feature type="domain" description="Penicillin-binding protein transpeptidase" evidence="25">
    <location>
        <begin position="423"/>
        <end position="691"/>
    </location>
</feature>
<comment type="catalytic activity">
    <reaction evidence="20">
        <text>Preferential cleavage: (Ac)2-L-Lys-D-Ala-|-D-Ala. Also transpeptidation of peptidyl-alanyl moieties that are N-acyl substituents of D-alanine.</text>
        <dbReference type="EC" id="3.4.16.4"/>
    </reaction>
</comment>
<evidence type="ECO:0000256" key="5">
    <source>
        <dbReference type="ARBA" id="ARBA00007739"/>
    </source>
</evidence>
<evidence type="ECO:0000256" key="10">
    <source>
        <dbReference type="ARBA" id="ARBA00022676"/>
    </source>
</evidence>
<dbReference type="EMBL" id="JBHSGU010000005">
    <property type="protein sequence ID" value="MFC4700987.1"/>
    <property type="molecule type" value="Genomic_DNA"/>
</dbReference>
<dbReference type="SUPFAM" id="SSF56601">
    <property type="entry name" value="beta-lactamase/transpeptidase-like"/>
    <property type="match status" value="1"/>
</dbReference>
<comment type="function">
    <text evidence="1 23">Cell wall formation. Synthesis of cross-linked peptidoglycan from the lipid intermediates. The enzyme has a penicillin-insensitive transglycosylase N-terminal domain (formation of linear glycan strands) and a penicillin-sensitive transpeptidase C-terminal domain (cross-linking of the peptide subunits).</text>
</comment>
<evidence type="ECO:0000256" key="6">
    <source>
        <dbReference type="ARBA" id="ARBA00018637"/>
    </source>
</evidence>